<dbReference type="EMBL" id="ADBV01017606">
    <property type="protein sequence ID" value="EJW71824.1"/>
    <property type="molecule type" value="Genomic_DNA"/>
</dbReference>
<dbReference type="Proteomes" id="UP000004810">
    <property type="component" value="Unassembled WGS sequence"/>
</dbReference>
<evidence type="ECO:0000313" key="3">
    <source>
        <dbReference type="Proteomes" id="UP000004810"/>
    </source>
</evidence>
<comment type="caution">
    <text evidence="2">The sequence shown here is derived from an EMBL/GenBank/DDBJ whole genome shotgun (WGS) entry which is preliminary data.</text>
</comment>
<reference evidence="3" key="1">
    <citation type="submission" date="2012-08" db="EMBL/GenBank/DDBJ databases">
        <title>The Genome Sequence of Wuchereria bancrofti.</title>
        <authorList>
            <person name="Nutman T.B."/>
            <person name="Fink D.L."/>
            <person name="Russ C."/>
            <person name="Young S."/>
            <person name="Zeng Q."/>
            <person name="Koehrsen M."/>
            <person name="Alvarado L."/>
            <person name="Berlin A."/>
            <person name="Chapman S.B."/>
            <person name="Chen Z."/>
            <person name="Freedman E."/>
            <person name="Gellesch M."/>
            <person name="Goldberg J."/>
            <person name="Griggs A."/>
            <person name="Gujja S."/>
            <person name="Heilman E.R."/>
            <person name="Heiman D."/>
            <person name="Hepburn T."/>
            <person name="Howarth C."/>
            <person name="Jen D."/>
            <person name="Larson L."/>
            <person name="Lewis B."/>
            <person name="Mehta T."/>
            <person name="Park D."/>
            <person name="Pearson M."/>
            <person name="Roberts A."/>
            <person name="Saif S."/>
            <person name="Shea T."/>
            <person name="Shenoy N."/>
            <person name="Sisk P."/>
            <person name="Stolte C."/>
            <person name="Sykes S."/>
            <person name="Walk T."/>
            <person name="White J."/>
            <person name="Yandava C."/>
            <person name="Haas B."/>
            <person name="Henn M.R."/>
            <person name="Nusbaum C."/>
            <person name="Birren B."/>
        </authorList>
    </citation>
    <scope>NUCLEOTIDE SEQUENCE [LARGE SCALE GENOMIC DNA]</scope>
    <source>
        <strain evidence="3">NA</strain>
    </source>
</reference>
<proteinExistence type="predicted"/>
<feature type="compositionally biased region" description="Basic residues" evidence="1">
    <location>
        <begin position="31"/>
        <end position="40"/>
    </location>
</feature>
<evidence type="ECO:0000313" key="2">
    <source>
        <dbReference type="EMBL" id="EJW71824.1"/>
    </source>
</evidence>
<accession>J9E8X5</accession>
<sequence>MDTTLSERVDIGVRISLFACKKLTLSKTYTKTKRRLKRKPSQSSENRKIRPRCFSVRHATSGSNASDPMMQSLRRLNAPL</sequence>
<name>J9E8X5_WUCBA</name>
<gene>
    <name evidence="2" type="ORF">WUBG_17269</name>
</gene>
<organism evidence="2 3">
    <name type="scientific">Wuchereria bancrofti</name>
    <dbReference type="NCBI Taxonomy" id="6293"/>
    <lineage>
        <taxon>Eukaryota</taxon>
        <taxon>Metazoa</taxon>
        <taxon>Ecdysozoa</taxon>
        <taxon>Nematoda</taxon>
        <taxon>Chromadorea</taxon>
        <taxon>Rhabditida</taxon>
        <taxon>Spirurina</taxon>
        <taxon>Spiruromorpha</taxon>
        <taxon>Filarioidea</taxon>
        <taxon>Onchocercidae</taxon>
        <taxon>Wuchereria</taxon>
    </lineage>
</organism>
<dbReference type="AlphaFoldDB" id="J9E8X5"/>
<evidence type="ECO:0000256" key="1">
    <source>
        <dbReference type="SAM" id="MobiDB-lite"/>
    </source>
</evidence>
<protein>
    <submittedName>
        <fullName evidence="2">Uncharacterized protein</fullName>
    </submittedName>
</protein>
<feature type="region of interest" description="Disordered" evidence="1">
    <location>
        <begin position="31"/>
        <end position="80"/>
    </location>
</feature>